<keyword evidence="3" id="KW-1185">Reference proteome</keyword>
<dbReference type="Gene3D" id="1.10.390.10">
    <property type="entry name" value="Neutral Protease Domain 2"/>
    <property type="match status" value="1"/>
</dbReference>
<sequence>TDFVFVPDHISAMENVGHITLGSSTITDRYIYVHEMMHQYFGNLITLSWWEEVWINEGLTTVYEIDAVHGRDTEAAVNDLRGRREQHMRLDSLRKTIALKNEVATEVEAWSNFDRSYSKGSVVLFMARNLIGEEVWKECVETFLHRYAFQLVTGENFLGTLKEVGERYHNDGTPQFVYRMAKDFFELVRK</sequence>
<dbReference type="GO" id="GO:0005615">
    <property type="term" value="C:extracellular space"/>
    <property type="evidence" value="ECO:0007669"/>
    <property type="project" value="TreeGrafter"/>
</dbReference>
<evidence type="ECO:0000313" key="3">
    <source>
        <dbReference type="Proteomes" id="UP001328107"/>
    </source>
</evidence>
<dbReference type="GO" id="GO:0016020">
    <property type="term" value="C:membrane"/>
    <property type="evidence" value="ECO:0007669"/>
    <property type="project" value="TreeGrafter"/>
</dbReference>
<dbReference type="GO" id="GO:0006508">
    <property type="term" value="P:proteolysis"/>
    <property type="evidence" value="ECO:0007669"/>
    <property type="project" value="TreeGrafter"/>
</dbReference>
<dbReference type="InterPro" id="IPR027268">
    <property type="entry name" value="Peptidase_M4/M1_CTD_sf"/>
</dbReference>
<dbReference type="Pfam" id="PF01433">
    <property type="entry name" value="Peptidase_M1"/>
    <property type="match status" value="1"/>
</dbReference>
<dbReference type="GO" id="GO:0043171">
    <property type="term" value="P:peptide catabolic process"/>
    <property type="evidence" value="ECO:0007669"/>
    <property type="project" value="TreeGrafter"/>
</dbReference>
<dbReference type="GO" id="GO:0042277">
    <property type="term" value="F:peptide binding"/>
    <property type="evidence" value="ECO:0007669"/>
    <property type="project" value="TreeGrafter"/>
</dbReference>
<reference evidence="3" key="1">
    <citation type="submission" date="2022-10" db="EMBL/GenBank/DDBJ databases">
        <title>Genome assembly of Pristionchus species.</title>
        <authorList>
            <person name="Yoshida K."/>
            <person name="Sommer R.J."/>
        </authorList>
    </citation>
    <scope>NUCLEOTIDE SEQUENCE [LARGE SCALE GENOMIC DNA]</scope>
    <source>
        <strain evidence="3">RS5460</strain>
    </source>
</reference>
<dbReference type="EMBL" id="BTRK01000006">
    <property type="protein sequence ID" value="GMR59544.1"/>
    <property type="molecule type" value="Genomic_DNA"/>
</dbReference>
<accession>A0AAN5DCX2</accession>
<evidence type="ECO:0000313" key="2">
    <source>
        <dbReference type="EMBL" id="GMR59544.1"/>
    </source>
</evidence>
<dbReference type="GO" id="GO:0008270">
    <property type="term" value="F:zinc ion binding"/>
    <property type="evidence" value="ECO:0007669"/>
    <property type="project" value="InterPro"/>
</dbReference>
<proteinExistence type="predicted"/>
<dbReference type="SUPFAM" id="SSF55486">
    <property type="entry name" value="Metalloproteases ('zincins'), catalytic domain"/>
    <property type="match status" value="1"/>
</dbReference>
<evidence type="ECO:0000259" key="1">
    <source>
        <dbReference type="Pfam" id="PF01433"/>
    </source>
</evidence>
<gene>
    <name evidence="2" type="ORF">PMAYCL1PPCAC_29739</name>
</gene>
<feature type="domain" description="Peptidase M1 membrane alanine aminopeptidase" evidence="1">
    <location>
        <begin position="2"/>
        <end position="164"/>
    </location>
</feature>
<dbReference type="PANTHER" id="PTHR11533:SF299">
    <property type="entry name" value="AMINOPEPTIDASE"/>
    <property type="match status" value="1"/>
</dbReference>
<dbReference type="GO" id="GO:0005737">
    <property type="term" value="C:cytoplasm"/>
    <property type="evidence" value="ECO:0007669"/>
    <property type="project" value="TreeGrafter"/>
</dbReference>
<protein>
    <recommendedName>
        <fullName evidence="1">Peptidase M1 membrane alanine aminopeptidase domain-containing protein</fullName>
    </recommendedName>
</protein>
<dbReference type="AlphaFoldDB" id="A0AAN5DCX2"/>
<dbReference type="PANTHER" id="PTHR11533">
    <property type="entry name" value="PROTEASE M1 ZINC METALLOPROTEASE"/>
    <property type="match status" value="1"/>
</dbReference>
<dbReference type="InterPro" id="IPR014782">
    <property type="entry name" value="Peptidase_M1_dom"/>
</dbReference>
<name>A0AAN5DCX2_9BILA</name>
<comment type="caution">
    <text evidence="2">The sequence shown here is derived from an EMBL/GenBank/DDBJ whole genome shotgun (WGS) entry which is preliminary data.</text>
</comment>
<dbReference type="InterPro" id="IPR050344">
    <property type="entry name" value="Peptidase_M1_aminopeptidases"/>
</dbReference>
<dbReference type="GO" id="GO:0070006">
    <property type="term" value="F:metalloaminopeptidase activity"/>
    <property type="evidence" value="ECO:0007669"/>
    <property type="project" value="TreeGrafter"/>
</dbReference>
<feature type="non-terminal residue" evidence="2">
    <location>
        <position position="1"/>
    </location>
</feature>
<feature type="non-terminal residue" evidence="2">
    <location>
        <position position="190"/>
    </location>
</feature>
<organism evidence="2 3">
    <name type="scientific">Pristionchus mayeri</name>
    <dbReference type="NCBI Taxonomy" id="1317129"/>
    <lineage>
        <taxon>Eukaryota</taxon>
        <taxon>Metazoa</taxon>
        <taxon>Ecdysozoa</taxon>
        <taxon>Nematoda</taxon>
        <taxon>Chromadorea</taxon>
        <taxon>Rhabditida</taxon>
        <taxon>Rhabditina</taxon>
        <taxon>Diplogasteromorpha</taxon>
        <taxon>Diplogasteroidea</taxon>
        <taxon>Neodiplogasteridae</taxon>
        <taxon>Pristionchus</taxon>
    </lineage>
</organism>
<dbReference type="Proteomes" id="UP001328107">
    <property type="component" value="Unassembled WGS sequence"/>
</dbReference>